<reference evidence="2 3" key="1">
    <citation type="journal article" date="2023" name="Commun. Biol.">
        <title>Genome analysis of Parmales, the sister group of diatoms, reveals the evolutionary specialization of diatoms from phago-mixotrophs to photoautotrophs.</title>
        <authorList>
            <person name="Ban H."/>
            <person name="Sato S."/>
            <person name="Yoshikawa S."/>
            <person name="Yamada K."/>
            <person name="Nakamura Y."/>
            <person name="Ichinomiya M."/>
            <person name="Sato N."/>
            <person name="Blanc-Mathieu R."/>
            <person name="Endo H."/>
            <person name="Kuwata A."/>
            <person name="Ogata H."/>
        </authorList>
    </citation>
    <scope>NUCLEOTIDE SEQUENCE [LARGE SCALE GENOMIC DNA]</scope>
</reference>
<comment type="caution">
    <text evidence="2">The sequence shown here is derived from an EMBL/GenBank/DDBJ whole genome shotgun (WGS) entry which is preliminary data.</text>
</comment>
<sequence length="305" mass="32956">MSMMERQALWMEKKAAKVAAKQKLAAEAEAASIVGKPNLGKSKNSLKSVLAKQDLMKKAAEKARETAAAVALEQKKKEEEEAAKEKAEKAAKLAAKKLKKKMTKDKKDKKDKEKAEAAAEQPAPAATTRTMDPLEDVSFEHEEALEVVSRLASAIRLVAEGKKQPCVTSDMVGGLFRLVKRRDEELTMAIAKEAVILDLLVANMEVLPEASEVLMHLAAGYPSVCVTLFDHEGLVDGPRGPTASFALSHMELCAAVGVTKAGRSFRYSQLDVDDVTITWAKGRVNFTSSLGGYGGFSGGFGWGRF</sequence>
<feature type="region of interest" description="Disordered" evidence="1">
    <location>
        <begin position="96"/>
        <end position="131"/>
    </location>
</feature>
<name>A0ABQ6NC72_9STRA</name>
<gene>
    <name evidence="2" type="ORF">TeGR_g11967</name>
</gene>
<feature type="compositionally biased region" description="Basic and acidic residues" evidence="1">
    <location>
        <begin position="105"/>
        <end position="117"/>
    </location>
</feature>
<accession>A0ABQ6NC72</accession>
<proteinExistence type="predicted"/>
<evidence type="ECO:0000313" key="2">
    <source>
        <dbReference type="EMBL" id="GMI54146.1"/>
    </source>
</evidence>
<keyword evidence="3" id="KW-1185">Reference proteome</keyword>
<dbReference type="Proteomes" id="UP001165060">
    <property type="component" value="Unassembled WGS sequence"/>
</dbReference>
<evidence type="ECO:0000256" key="1">
    <source>
        <dbReference type="SAM" id="MobiDB-lite"/>
    </source>
</evidence>
<dbReference type="EMBL" id="BRYB01006278">
    <property type="protein sequence ID" value="GMI54146.1"/>
    <property type="molecule type" value="Genomic_DNA"/>
</dbReference>
<evidence type="ECO:0000313" key="3">
    <source>
        <dbReference type="Proteomes" id="UP001165060"/>
    </source>
</evidence>
<protein>
    <submittedName>
        <fullName evidence="2">Uncharacterized protein</fullName>
    </submittedName>
</protein>
<organism evidence="2 3">
    <name type="scientific">Tetraparma gracilis</name>
    <dbReference type="NCBI Taxonomy" id="2962635"/>
    <lineage>
        <taxon>Eukaryota</taxon>
        <taxon>Sar</taxon>
        <taxon>Stramenopiles</taxon>
        <taxon>Ochrophyta</taxon>
        <taxon>Bolidophyceae</taxon>
        <taxon>Parmales</taxon>
        <taxon>Triparmaceae</taxon>
        <taxon>Tetraparma</taxon>
    </lineage>
</organism>